<evidence type="ECO:0000259" key="5">
    <source>
        <dbReference type="PROSITE" id="PS50865"/>
    </source>
</evidence>
<dbReference type="Pfam" id="PF01753">
    <property type="entry name" value="zf-MYND"/>
    <property type="match status" value="1"/>
</dbReference>
<dbReference type="PROSITE" id="PS50865">
    <property type="entry name" value="ZF_MYND_2"/>
    <property type="match status" value="1"/>
</dbReference>
<dbReference type="EMBL" id="JARJLG010000040">
    <property type="protein sequence ID" value="KAJ7763581.1"/>
    <property type="molecule type" value="Genomic_DNA"/>
</dbReference>
<evidence type="ECO:0000256" key="3">
    <source>
        <dbReference type="ARBA" id="ARBA00022833"/>
    </source>
</evidence>
<gene>
    <name evidence="6" type="ORF">DFH07DRAFT_812512</name>
</gene>
<dbReference type="AlphaFoldDB" id="A0AAD7NJD8"/>
<dbReference type="Proteomes" id="UP001215280">
    <property type="component" value="Unassembled WGS sequence"/>
</dbReference>
<evidence type="ECO:0000313" key="6">
    <source>
        <dbReference type="EMBL" id="KAJ7763581.1"/>
    </source>
</evidence>
<keyword evidence="3" id="KW-0862">Zinc</keyword>
<evidence type="ECO:0000313" key="7">
    <source>
        <dbReference type="Proteomes" id="UP001215280"/>
    </source>
</evidence>
<feature type="domain" description="MYND-type" evidence="5">
    <location>
        <begin position="141"/>
        <end position="177"/>
    </location>
</feature>
<name>A0AAD7NJD8_9AGAR</name>
<sequence length="202" mass="23405">MATFPDFQNELHYPDFDGLPFEYCQDTRYYSENGVPTTHWCFLSEIQTNVPFFPNQFYVKDKNGSEYLVAFHLKDRARYPAVGVKCKDGHTMCIMYPQKHLFLDGQLGVRVENERTVKILPCSLNELFNIRDKVKNNIGLCNLCGGIATLKCSRCKMFYCNKTCQVADWKSIHKTECNVVQQIVKWGVLDWDHFDGAELFGT</sequence>
<reference evidence="6" key="1">
    <citation type="submission" date="2023-03" db="EMBL/GenBank/DDBJ databases">
        <title>Massive genome expansion in bonnet fungi (Mycena s.s.) driven by repeated elements and novel gene families across ecological guilds.</title>
        <authorList>
            <consortium name="Lawrence Berkeley National Laboratory"/>
            <person name="Harder C.B."/>
            <person name="Miyauchi S."/>
            <person name="Viragh M."/>
            <person name="Kuo A."/>
            <person name="Thoen E."/>
            <person name="Andreopoulos B."/>
            <person name="Lu D."/>
            <person name="Skrede I."/>
            <person name="Drula E."/>
            <person name="Henrissat B."/>
            <person name="Morin E."/>
            <person name="Kohler A."/>
            <person name="Barry K."/>
            <person name="LaButti K."/>
            <person name="Morin E."/>
            <person name="Salamov A."/>
            <person name="Lipzen A."/>
            <person name="Mereny Z."/>
            <person name="Hegedus B."/>
            <person name="Baldrian P."/>
            <person name="Stursova M."/>
            <person name="Weitz H."/>
            <person name="Taylor A."/>
            <person name="Grigoriev I.V."/>
            <person name="Nagy L.G."/>
            <person name="Martin F."/>
            <person name="Kauserud H."/>
        </authorList>
    </citation>
    <scope>NUCLEOTIDE SEQUENCE</scope>
    <source>
        <strain evidence="6">CBHHK188m</strain>
    </source>
</reference>
<proteinExistence type="predicted"/>
<evidence type="ECO:0000256" key="1">
    <source>
        <dbReference type="ARBA" id="ARBA00022723"/>
    </source>
</evidence>
<comment type="caution">
    <text evidence="6">The sequence shown here is derived from an EMBL/GenBank/DDBJ whole genome shotgun (WGS) entry which is preliminary data.</text>
</comment>
<dbReference type="GO" id="GO:0008270">
    <property type="term" value="F:zinc ion binding"/>
    <property type="evidence" value="ECO:0007669"/>
    <property type="project" value="UniProtKB-KW"/>
</dbReference>
<evidence type="ECO:0000256" key="4">
    <source>
        <dbReference type="PROSITE-ProRule" id="PRU00134"/>
    </source>
</evidence>
<dbReference type="InterPro" id="IPR002893">
    <property type="entry name" value="Znf_MYND"/>
</dbReference>
<keyword evidence="2 4" id="KW-0863">Zinc-finger</keyword>
<keyword evidence="7" id="KW-1185">Reference proteome</keyword>
<dbReference type="Gene3D" id="6.10.140.2220">
    <property type="match status" value="1"/>
</dbReference>
<protein>
    <recommendedName>
        <fullName evidence="5">MYND-type domain-containing protein</fullName>
    </recommendedName>
</protein>
<keyword evidence="1" id="KW-0479">Metal-binding</keyword>
<accession>A0AAD7NJD8</accession>
<dbReference type="SUPFAM" id="SSF144232">
    <property type="entry name" value="HIT/MYND zinc finger-like"/>
    <property type="match status" value="1"/>
</dbReference>
<evidence type="ECO:0000256" key="2">
    <source>
        <dbReference type="ARBA" id="ARBA00022771"/>
    </source>
</evidence>
<organism evidence="6 7">
    <name type="scientific">Mycena maculata</name>
    <dbReference type="NCBI Taxonomy" id="230809"/>
    <lineage>
        <taxon>Eukaryota</taxon>
        <taxon>Fungi</taxon>
        <taxon>Dikarya</taxon>
        <taxon>Basidiomycota</taxon>
        <taxon>Agaricomycotina</taxon>
        <taxon>Agaricomycetes</taxon>
        <taxon>Agaricomycetidae</taxon>
        <taxon>Agaricales</taxon>
        <taxon>Marasmiineae</taxon>
        <taxon>Mycenaceae</taxon>
        <taxon>Mycena</taxon>
    </lineage>
</organism>